<reference evidence="10" key="1">
    <citation type="journal article" date="2022" name="Front. Microbiol.">
        <title>New perspectives on an old grouping: The genomic and phenotypic variability of Oxalobacter formigenes and the implications for calcium oxalate stone prevention.</title>
        <authorList>
            <person name="Chmiel J.A."/>
            <person name="Carr C."/>
            <person name="Stuivenberg G.A."/>
            <person name="Venema R."/>
            <person name="Chanyi R.M."/>
            <person name="Al K.F."/>
            <person name="Giguere D."/>
            <person name="Say H."/>
            <person name="Akouris P.P."/>
            <person name="Dominguez Romero S.A."/>
            <person name="Kwong A."/>
            <person name="Tai V."/>
            <person name="Koval S.F."/>
            <person name="Razvi H."/>
            <person name="Bjazevic J."/>
            <person name="Burton J.P."/>
        </authorList>
    </citation>
    <scope>NUCLEOTIDE SEQUENCE</scope>
    <source>
        <strain evidence="10">HOxNP-1</strain>
    </source>
</reference>
<keyword evidence="4" id="KW-1003">Cell membrane</keyword>
<dbReference type="Pfam" id="PF12698">
    <property type="entry name" value="ABC2_membrane_3"/>
    <property type="match status" value="1"/>
</dbReference>
<sequence length="377" mass="41764">MSSFRIHLGNIYRLGIKELNSLWADKVLFLLIVYAFTMGIYSASKGVSQEIHNAPVAIVDMDQSQISHRLANALTKPYFKKPDHIELDKANDALDRGYYSFSIIIPSGFQRDLQAGRKPNVQLNIDATVMSQAFIGSGYIETIFNNEINEYFNRSTETSTQAIKLVTHVRFNPNMTGFWFGGVMEIINNINMLTIILVGAAYIREREHGTLEHLLAMPLGPTEIMISKIWANGLAVLIAASFALIFIIKIVLQVPIAGSIALFIAAAAVYLFSAASIGIFLGTLARSMPQLGLLIFLTIIPLQMLSGGSTPQESMPIWVQNVMKLAPTTYFVRLAQSILYRGAGFSIVWPEFLAIAIIGMVFFFIALGRFRKSIVQG</sequence>
<feature type="domain" description="ABC transmembrane type-2" evidence="9">
    <location>
        <begin position="137"/>
        <end position="373"/>
    </location>
</feature>
<keyword evidence="3" id="KW-0813">Transport</keyword>
<name>A0ABY7JKT7_9BURK</name>
<feature type="transmembrane region" description="Helical" evidence="8">
    <location>
        <begin position="229"/>
        <end position="248"/>
    </location>
</feature>
<keyword evidence="5 8" id="KW-0812">Transmembrane</keyword>
<evidence type="ECO:0000256" key="8">
    <source>
        <dbReference type="SAM" id="Phobius"/>
    </source>
</evidence>
<dbReference type="PROSITE" id="PS51012">
    <property type="entry name" value="ABC_TM2"/>
    <property type="match status" value="1"/>
</dbReference>
<proteinExistence type="inferred from homology"/>
<organism evidence="10 11">
    <name type="scientific">Oxalobacter aliiformigenes</name>
    <dbReference type="NCBI Taxonomy" id="2946593"/>
    <lineage>
        <taxon>Bacteria</taxon>
        <taxon>Pseudomonadati</taxon>
        <taxon>Pseudomonadota</taxon>
        <taxon>Betaproteobacteria</taxon>
        <taxon>Burkholderiales</taxon>
        <taxon>Oxalobacteraceae</taxon>
        <taxon>Oxalobacter</taxon>
    </lineage>
</organism>
<dbReference type="PANTHER" id="PTHR30294">
    <property type="entry name" value="MEMBRANE COMPONENT OF ABC TRANSPORTER YHHJ-RELATED"/>
    <property type="match status" value="1"/>
</dbReference>
<gene>
    <name evidence="10" type="ORF">NB645_07260</name>
</gene>
<accession>A0ABY7JKT7</accession>
<keyword evidence="6 8" id="KW-1133">Transmembrane helix</keyword>
<dbReference type="EMBL" id="CP098248">
    <property type="protein sequence ID" value="WAV96619.1"/>
    <property type="molecule type" value="Genomic_DNA"/>
</dbReference>
<dbReference type="RefSeq" id="WP_269264096.1">
    <property type="nucleotide sequence ID" value="NZ_CP098248.1"/>
</dbReference>
<comment type="similarity">
    <text evidence="2">Belongs to the ABC-2 integral membrane protein family.</text>
</comment>
<dbReference type="PANTHER" id="PTHR30294:SF47">
    <property type="entry name" value="INNER MEMBRANE TRANSPORT PERMEASE YHHJ"/>
    <property type="match status" value="1"/>
</dbReference>
<evidence type="ECO:0000256" key="7">
    <source>
        <dbReference type="ARBA" id="ARBA00023136"/>
    </source>
</evidence>
<dbReference type="InterPro" id="IPR013525">
    <property type="entry name" value="ABC2_TM"/>
</dbReference>
<evidence type="ECO:0000259" key="9">
    <source>
        <dbReference type="PROSITE" id="PS51012"/>
    </source>
</evidence>
<feature type="transmembrane region" description="Helical" evidence="8">
    <location>
        <begin position="347"/>
        <end position="367"/>
    </location>
</feature>
<evidence type="ECO:0000313" key="10">
    <source>
        <dbReference type="EMBL" id="WAV96619.1"/>
    </source>
</evidence>
<evidence type="ECO:0000313" key="11">
    <source>
        <dbReference type="Proteomes" id="UP001164794"/>
    </source>
</evidence>
<evidence type="ECO:0000256" key="2">
    <source>
        <dbReference type="ARBA" id="ARBA00007783"/>
    </source>
</evidence>
<dbReference type="Proteomes" id="UP001164794">
    <property type="component" value="Chromosome"/>
</dbReference>
<evidence type="ECO:0000256" key="1">
    <source>
        <dbReference type="ARBA" id="ARBA00004651"/>
    </source>
</evidence>
<dbReference type="InterPro" id="IPR051449">
    <property type="entry name" value="ABC-2_transporter_component"/>
</dbReference>
<comment type="subcellular location">
    <subcellularLocation>
        <location evidence="1">Cell membrane</location>
        <topology evidence="1">Multi-pass membrane protein</topology>
    </subcellularLocation>
</comment>
<feature type="transmembrane region" description="Helical" evidence="8">
    <location>
        <begin position="178"/>
        <end position="203"/>
    </location>
</feature>
<keyword evidence="7 8" id="KW-0472">Membrane</keyword>
<dbReference type="Gene3D" id="3.40.1710.10">
    <property type="entry name" value="abc type-2 transporter like domain"/>
    <property type="match status" value="1"/>
</dbReference>
<protein>
    <submittedName>
        <fullName evidence="10">ABC transporter permease</fullName>
    </submittedName>
</protein>
<evidence type="ECO:0000256" key="3">
    <source>
        <dbReference type="ARBA" id="ARBA00022448"/>
    </source>
</evidence>
<evidence type="ECO:0000256" key="6">
    <source>
        <dbReference type="ARBA" id="ARBA00022989"/>
    </source>
</evidence>
<evidence type="ECO:0000256" key="4">
    <source>
        <dbReference type="ARBA" id="ARBA00022475"/>
    </source>
</evidence>
<keyword evidence="11" id="KW-1185">Reference proteome</keyword>
<feature type="transmembrane region" description="Helical" evidence="8">
    <location>
        <begin position="260"/>
        <end position="284"/>
    </location>
</feature>
<dbReference type="InterPro" id="IPR047817">
    <property type="entry name" value="ABC2_TM_bact-type"/>
</dbReference>
<feature type="transmembrane region" description="Helical" evidence="8">
    <location>
        <begin position="291"/>
        <end position="309"/>
    </location>
</feature>
<feature type="transmembrane region" description="Helical" evidence="8">
    <location>
        <begin position="21"/>
        <end position="41"/>
    </location>
</feature>
<evidence type="ECO:0000256" key="5">
    <source>
        <dbReference type="ARBA" id="ARBA00022692"/>
    </source>
</evidence>